<evidence type="ECO:0000256" key="1">
    <source>
        <dbReference type="SAM" id="SignalP"/>
    </source>
</evidence>
<evidence type="ECO:0000313" key="2">
    <source>
        <dbReference type="EMBL" id="SKA65191.1"/>
    </source>
</evidence>
<name>A0A1T4VKT6_9FIRM</name>
<organism evidence="2 3">
    <name type="scientific">Eubacterium uniforme</name>
    <dbReference type="NCBI Taxonomy" id="39495"/>
    <lineage>
        <taxon>Bacteria</taxon>
        <taxon>Bacillati</taxon>
        <taxon>Bacillota</taxon>
        <taxon>Clostridia</taxon>
        <taxon>Eubacteriales</taxon>
        <taxon>Eubacteriaceae</taxon>
        <taxon>Eubacterium</taxon>
    </lineage>
</organism>
<dbReference type="RefSeq" id="WP_078765920.1">
    <property type="nucleotide sequence ID" value="NZ_FUXZ01000006.1"/>
</dbReference>
<keyword evidence="3" id="KW-1185">Reference proteome</keyword>
<protein>
    <submittedName>
        <fullName evidence="2">Uncharacterized protein</fullName>
    </submittedName>
</protein>
<sequence>MKKTKKILSTIMILVIVTLQSTNFILGETQNSNNLKEIIQNNSTYSISTENIGETNIVNVIDSSSKTKLTVIYNKKTNSISTATTDLSNNKIINSSNNSDIAFSNTINNDATQPFILNKGNYEDKVRCLYGDGYWYQKGKKRKKYRIGCKATYTVDYAGNANRVKILDEYTNSIDKVNKYRNEALFQCGVAGVSYEVALLICAANAIFPEAVVVEAILAAAGIGDAGAIVAAVTKCVSNIFKMRKEYKTVYKSYDKAKAYAK</sequence>
<dbReference type="Proteomes" id="UP000190814">
    <property type="component" value="Unassembled WGS sequence"/>
</dbReference>
<dbReference type="AlphaFoldDB" id="A0A1T4VKT6"/>
<accession>A0A1T4VKT6</accession>
<feature type="signal peptide" evidence="1">
    <location>
        <begin position="1"/>
        <end position="21"/>
    </location>
</feature>
<feature type="chain" id="PRO_5038337754" evidence="1">
    <location>
        <begin position="22"/>
        <end position="262"/>
    </location>
</feature>
<gene>
    <name evidence="2" type="ORF">SAMN02745111_01042</name>
</gene>
<keyword evidence="1" id="KW-0732">Signal</keyword>
<dbReference type="STRING" id="39495.SAMN02745111_01042"/>
<evidence type="ECO:0000313" key="3">
    <source>
        <dbReference type="Proteomes" id="UP000190814"/>
    </source>
</evidence>
<reference evidence="2 3" key="1">
    <citation type="submission" date="2017-02" db="EMBL/GenBank/DDBJ databases">
        <authorList>
            <person name="Peterson S.W."/>
        </authorList>
    </citation>
    <scope>NUCLEOTIDE SEQUENCE [LARGE SCALE GENOMIC DNA]</scope>
    <source>
        <strain evidence="2 3">ATCC 35992</strain>
    </source>
</reference>
<proteinExistence type="predicted"/>
<dbReference type="EMBL" id="FUXZ01000006">
    <property type="protein sequence ID" value="SKA65191.1"/>
    <property type="molecule type" value="Genomic_DNA"/>
</dbReference>